<comment type="function">
    <text evidence="2">Acrosin is the major protease of mammalian spermatozoa. It is a serine protease of trypsin-like cleavage specificity, it is synthesized in a zymogen form, proacrosin and stored in the acrosome.</text>
</comment>
<accession>A0A1W0WE74</accession>
<reference evidence="20" key="1">
    <citation type="submission" date="2017-01" db="EMBL/GenBank/DDBJ databases">
        <title>Comparative genomics of anhydrobiosis in the tardigrade Hypsibius dujardini.</title>
        <authorList>
            <person name="Yoshida Y."/>
            <person name="Koutsovoulos G."/>
            <person name="Laetsch D."/>
            <person name="Stevens L."/>
            <person name="Kumar S."/>
            <person name="Horikawa D."/>
            <person name="Ishino K."/>
            <person name="Komine S."/>
            <person name="Tomita M."/>
            <person name="Blaxter M."/>
            <person name="Arakawa K."/>
        </authorList>
    </citation>
    <scope>NUCLEOTIDE SEQUENCE [LARGE SCALE GENOMIC DNA]</scope>
    <source>
        <strain evidence="20">Z151</strain>
    </source>
</reference>
<comment type="caution">
    <text evidence="19">The sequence shown here is derived from an EMBL/GenBank/DDBJ whole genome shotgun (WGS) entry which is preliminary data.</text>
</comment>
<keyword evidence="20" id="KW-1185">Reference proteome</keyword>
<keyword evidence="9" id="KW-0865">Zymogen</keyword>
<dbReference type="PROSITE" id="PS50240">
    <property type="entry name" value="TRYPSIN_DOM"/>
    <property type="match status" value="1"/>
</dbReference>
<evidence type="ECO:0000313" key="19">
    <source>
        <dbReference type="EMBL" id="OQV13511.1"/>
    </source>
</evidence>
<keyword evidence="19" id="KW-0472">Membrane</keyword>
<dbReference type="AlphaFoldDB" id="A0A1W0WE74"/>
<evidence type="ECO:0000256" key="2">
    <source>
        <dbReference type="ARBA" id="ARBA00003042"/>
    </source>
</evidence>
<dbReference type="EMBL" id="MTYJ01000122">
    <property type="protein sequence ID" value="OQV13511.1"/>
    <property type="molecule type" value="Genomic_DNA"/>
</dbReference>
<comment type="similarity">
    <text evidence="12">Belongs to the peptidase S1 family. CLIP subfamily.</text>
</comment>
<protein>
    <recommendedName>
        <fullName evidence="4">Acrosin</fullName>
        <ecNumber evidence="3">3.4.21.10</ecNumber>
    </recommendedName>
</protein>
<evidence type="ECO:0000256" key="15">
    <source>
        <dbReference type="RuleBase" id="RU363034"/>
    </source>
</evidence>
<dbReference type="FunFam" id="2.40.10.10:FF:000060">
    <property type="entry name" value="Acrosin"/>
    <property type="match status" value="1"/>
</dbReference>
<keyword evidence="7 15" id="KW-0378">Hydrolase</keyword>
<evidence type="ECO:0000256" key="12">
    <source>
        <dbReference type="ARBA" id="ARBA00024195"/>
    </source>
</evidence>
<feature type="domain" description="CUB" evidence="17">
    <location>
        <begin position="12"/>
        <end position="157"/>
    </location>
</feature>
<dbReference type="InterPro" id="IPR001314">
    <property type="entry name" value="Peptidase_S1A"/>
</dbReference>
<dbReference type="Gene3D" id="2.40.10.10">
    <property type="entry name" value="Trypsin-like serine proteases"/>
    <property type="match status" value="1"/>
</dbReference>
<keyword evidence="10" id="KW-1015">Disulfide bond</keyword>
<dbReference type="OrthoDB" id="10012881at2759"/>
<evidence type="ECO:0000256" key="7">
    <source>
        <dbReference type="ARBA" id="ARBA00022801"/>
    </source>
</evidence>
<dbReference type="CDD" id="cd00190">
    <property type="entry name" value="Tryp_SPc"/>
    <property type="match status" value="1"/>
</dbReference>
<evidence type="ECO:0000256" key="9">
    <source>
        <dbReference type="ARBA" id="ARBA00023145"/>
    </source>
</evidence>
<evidence type="ECO:0000256" key="14">
    <source>
        <dbReference type="PROSITE-ProRule" id="PRU00059"/>
    </source>
</evidence>
<gene>
    <name evidence="19" type="ORF">BV898_12258</name>
</gene>
<keyword evidence="8 15" id="KW-0720">Serine protease</keyword>
<evidence type="ECO:0000256" key="8">
    <source>
        <dbReference type="ARBA" id="ARBA00022825"/>
    </source>
</evidence>
<evidence type="ECO:0000256" key="6">
    <source>
        <dbReference type="ARBA" id="ARBA00022729"/>
    </source>
</evidence>
<dbReference type="PROSITE" id="PS00135">
    <property type="entry name" value="TRYPSIN_SER"/>
    <property type="match status" value="1"/>
</dbReference>
<evidence type="ECO:0000256" key="10">
    <source>
        <dbReference type="ARBA" id="ARBA00023157"/>
    </source>
</evidence>
<comment type="caution">
    <text evidence="14">Lacks conserved residue(s) required for the propagation of feature annotation.</text>
</comment>
<dbReference type="PROSITE" id="PS01180">
    <property type="entry name" value="CUB"/>
    <property type="match status" value="1"/>
</dbReference>
<dbReference type="PROSITE" id="PS00134">
    <property type="entry name" value="TRYPSIN_HIS"/>
    <property type="match status" value="1"/>
</dbReference>
<evidence type="ECO:0000256" key="16">
    <source>
        <dbReference type="SAM" id="SignalP"/>
    </source>
</evidence>
<comment type="catalytic activity">
    <reaction evidence="1">
        <text>Preferential cleavage: Arg-|-Xaa, Lys-|-Xaa.</text>
        <dbReference type="EC" id="3.4.21.10"/>
    </reaction>
</comment>
<keyword evidence="19" id="KW-0812">Transmembrane</keyword>
<dbReference type="PANTHER" id="PTHR24252">
    <property type="entry name" value="ACROSIN-RELATED"/>
    <property type="match status" value="1"/>
</dbReference>
<dbReference type="FunFam" id="2.40.10.10:FF:000002">
    <property type="entry name" value="Transmembrane protease serine"/>
    <property type="match status" value="1"/>
</dbReference>
<dbReference type="InterPro" id="IPR018114">
    <property type="entry name" value="TRYPSIN_HIS"/>
</dbReference>
<evidence type="ECO:0000256" key="5">
    <source>
        <dbReference type="ARBA" id="ARBA00022670"/>
    </source>
</evidence>
<keyword evidence="11" id="KW-0325">Glycoprotein</keyword>
<dbReference type="SUPFAM" id="SSF50494">
    <property type="entry name" value="Trypsin-like serine proteases"/>
    <property type="match status" value="1"/>
</dbReference>
<evidence type="ECO:0000256" key="13">
    <source>
        <dbReference type="ARBA" id="ARBA00025832"/>
    </source>
</evidence>
<dbReference type="InterPro" id="IPR009003">
    <property type="entry name" value="Peptidase_S1_PA"/>
</dbReference>
<comment type="subunit">
    <text evidence="13">Heavy chain (catalytic) and a light chain linked by two disulfide bonds. Forms a heterodimer with SERPINA5.</text>
</comment>
<evidence type="ECO:0000256" key="4">
    <source>
        <dbReference type="ARBA" id="ARBA00017161"/>
    </source>
</evidence>
<dbReference type="GO" id="GO:0004252">
    <property type="term" value="F:serine-type endopeptidase activity"/>
    <property type="evidence" value="ECO:0007669"/>
    <property type="project" value="UniProtKB-EC"/>
</dbReference>
<feature type="signal peptide" evidence="16">
    <location>
        <begin position="1"/>
        <end position="25"/>
    </location>
</feature>
<dbReference type="Pfam" id="PF00431">
    <property type="entry name" value="CUB"/>
    <property type="match status" value="1"/>
</dbReference>
<organism evidence="19 20">
    <name type="scientific">Hypsibius exemplaris</name>
    <name type="common">Freshwater tardigrade</name>
    <dbReference type="NCBI Taxonomy" id="2072580"/>
    <lineage>
        <taxon>Eukaryota</taxon>
        <taxon>Metazoa</taxon>
        <taxon>Ecdysozoa</taxon>
        <taxon>Tardigrada</taxon>
        <taxon>Eutardigrada</taxon>
        <taxon>Parachela</taxon>
        <taxon>Hypsibioidea</taxon>
        <taxon>Hypsibiidae</taxon>
        <taxon>Hypsibius</taxon>
    </lineage>
</organism>
<dbReference type="CDD" id="cd00041">
    <property type="entry name" value="CUB"/>
    <property type="match status" value="1"/>
</dbReference>
<name>A0A1W0WE74_HYPEX</name>
<evidence type="ECO:0000256" key="11">
    <source>
        <dbReference type="ARBA" id="ARBA00023180"/>
    </source>
</evidence>
<dbReference type="Pfam" id="PF00089">
    <property type="entry name" value="Trypsin"/>
    <property type="match status" value="2"/>
</dbReference>
<dbReference type="Proteomes" id="UP000192578">
    <property type="component" value="Unassembled WGS sequence"/>
</dbReference>
<feature type="chain" id="PRO_5013048660" description="Acrosin" evidence="16">
    <location>
        <begin position="26"/>
        <end position="506"/>
    </location>
</feature>
<dbReference type="InterPro" id="IPR035914">
    <property type="entry name" value="Sperma_CUB_dom_sf"/>
</dbReference>
<dbReference type="InterPro" id="IPR000859">
    <property type="entry name" value="CUB_dom"/>
</dbReference>
<evidence type="ECO:0000259" key="17">
    <source>
        <dbReference type="PROSITE" id="PS01180"/>
    </source>
</evidence>
<evidence type="ECO:0000256" key="3">
    <source>
        <dbReference type="ARBA" id="ARBA00012050"/>
    </source>
</evidence>
<dbReference type="PANTHER" id="PTHR24252:SF7">
    <property type="entry name" value="HYALIN"/>
    <property type="match status" value="1"/>
</dbReference>
<sequence length="506" mass="55100">MIYLGLHFWTGCLLFVSLSVPLTLAQSPTVINLTQKSGTVLSPFYPVSVPANSKYRWVVSVPQARSITFRFDDFDIQDLTSSSCAKSYIIFYDGLKHNPSRICDTTYARSYSETGSTRFCNRKLPTQSITLQSSLVIMEYCAPPRPGRGFRLFFQEDMSVAPIYPPYTLVTSTPTADSGSGGALPAGRQCSMEPARADYCGCGRSAIAPTATRIVGGKEAKPHTWPWLLHLRKLYSGQPYAICGAALISEFYVVTAAHCVDTNGAADPTQYSVRVGEHSRATVEAAEEDYNIAEIIMHPQYQRWDNDNDIALLRLSRKVTLKTEVNVICLPVAGSGEPAAGTQVTVAGWGETVTQDVLKIIRSGANTTDSSRSQKPKSTTAPQVELHFPESQPIITGEHRGSIGSRAAAQSLMQVNIPIIAKSVCQGDDYYSYQVTENMMCAGLPQGTMDACKGDSGGPLMAKINQRWTIIGVVSWGEGCAIAKKPGVYTQVANYVNWIRSRTGPI</sequence>
<keyword evidence="5 15" id="KW-0645">Protease</keyword>
<evidence type="ECO:0000256" key="1">
    <source>
        <dbReference type="ARBA" id="ARBA00001656"/>
    </source>
</evidence>
<dbReference type="InterPro" id="IPR043504">
    <property type="entry name" value="Peptidase_S1_PA_chymotrypsin"/>
</dbReference>
<dbReference type="InterPro" id="IPR033116">
    <property type="entry name" value="TRYPSIN_SER"/>
</dbReference>
<dbReference type="Gene3D" id="2.60.120.290">
    <property type="entry name" value="Spermadhesin, CUB domain"/>
    <property type="match status" value="1"/>
</dbReference>
<proteinExistence type="inferred from homology"/>
<dbReference type="InterPro" id="IPR001254">
    <property type="entry name" value="Trypsin_dom"/>
</dbReference>
<dbReference type="GO" id="GO:0006508">
    <property type="term" value="P:proteolysis"/>
    <property type="evidence" value="ECO:0007669"/>
    <property type="project" value="UniProtKB-KW"/>
</dbReference>
<dbReference type="SUPFAM" id="SSF49854">
    <property type="entry name" value="Spermadhesin, CUB domain"/>
    <property type="match status" value="1"/>
</dbReference>
<dbReference type="SMART" id="SM00020">
    <property type="entry name" value="Tryp_SPc"/>
    <property type="match status" value="1"/>
</dbReference>
<feature type="domain" description="Peptidase S1" evidence="18">
    <location>
        <begin position="214"/>
        <end position="504"/>
    </location>
</feature>
<dbReference type="EC" id="3.4.21.10" evidence="3"/>
<dbReference type="PRINTS" id="PR00722">
    <property type="entry name" value="CHYMOTRYPSIN"/>
</dbReference>
<dbReference type="SMART" id="SM00042">
    <property type="entry name" value="CUB"/>
    <property type="match status" value="1"/>
</dbReference>
<evidence type="ECO:0000259" key="18">
    <source>
        <dbReference type="PROSITE" id="PS50240"/>
    </source>
</evidence>
<keyword evidence="6 16" id="KW-0732">Signal</keyword>
<evidence type="ECO:0000313" key="20">
    <source>
        <dbReference type="Proteomes" id="UP000192578"/>
    </source>
</evidence>